<reference evidence="2" key="2">
    <citation type="submission" date="2015-01" db="EMBL/GenBank/DDBJ databases">
        <title>Evolutionary Origins and Diversification of the Mycorrhizal Mutualists.</title>
        <authorList>
            <consortium name="DOE Joint Genome Institute"/>
            <consortium name="Mycorrhizal Genomics Consortium"/>
            <person name="Kohler A."/>
            <person name="Kuo A."/>
            <person name="Nagy L.G."/>
            <person name="Floudas D."/>
            <person name="Copeland A."/>
            <person name="Barry K.W."/>
            <person name="Cichocki N."/>
            <person name="Veneault-Fourrey C."/>
            <person name="LaButti K."/>
            <person name="Lindquist E.A."/>
            <person name="Lipzen A."/>
            <person name="Lundell T."/>
            <person name="Morin E."/>
            <person name="Murat C."/>
            <person name="Riley R."/>
            <person name="Ohm R."/>
            <person name="Sun H."/>
            <person name="Tunlid A."/>
            <person name="Henrissat B."/>
            <person name="Grigoriev I.V."/>
            <person name="Hibbett D.S."/>
            <person name="Martin F."/>
        </authorList>
    </citation>
    <scope>NUCLEOTIDE SEQUENCE [LARGE SCALE GENOMIC DNA]</scope>
    <source>
        <strain evidence="2">h7</strain>
    </source>
</reference>
<evidence type="ECO:0000313" key="2">
    <source>
        <dbReference type="Proteomes" id="UP000053424"/>
    </source>
</evidence>
<accession>A0A0C2YCW1</accession>
<dbReference type="EMBL" id="KN831788">
    <property type="protein sequence ID" value="KIM38867.1"/>
    <property type="molecule type" value="Genomic_DNA"/>
</dbReference>
<dbReference type="HOGENOM" id="CLU_046443_0_0_1"/>
<dbReference type="OrthoDB" id="2866354at2759"/>
<reference evidence="1 2" key="1">
    <citation type="submission" date="2014-04" db="EMBL/GenBank/DDBJ databases">
        <authorList>
            <consortium name="DOE Joint Genome Institute"/>
            <person name="Kuo A."/>
            <person name="Gay G."/>
            <person name="Dore J."/>
            <person name="Kohler A."/>
            <person name="Nagy L.G."/>
            <person name="Floudas D."/>
            <person name="Copeland A."/>
            <person name="Barry K.W."/>
            <person name="Cichocki N."/>
            <person name="Veneault-Fourrey C."/>
            <person name="LaButti K."/>
            <person name="Lindquist E.A."/>
            <person name="Lipzen A."/>
            <person name="Lundell T."/>
            <person name="Morin E."/>
            <person name="Murat C."/>
            <person name="Sun H."/>
            <person name="Tunlid A."/>
            <person name="Henrissat B."/>
            <person name="Grigoriev I.V."/>
            <person name="Hibbett D.S."/>
            <person name="Martin F."/>
            <person name="Nordberg H.P."/>
            <person name="Cantor M.N."/>
            <person name="Hua S.X."/>
        </authorList>
    </citation>
    <scope>NUCLEOTIDE SEQUENCE [LARGE SCALE GENOMIC DNA]</scope>
    <source>
        <strain evidence="2">h7</strain>
    </source>
</reference>
<name>A0A0C2YCW1_HEBCY</name>
<gene>
    <name evidence="1" type="ORF">M413DRAFT_29808</name>
</gene>
<sequence length="349" mass="39351">MIKSQALSHPEIELRPSFFRSSRGAGQPRTFLDLLEVYPDHVSLKENLDHLSLLNHFRFSEAEDLLNGERPQPLRIFFVEEFDFVDPQRLKAEPTLEINTTACFHSPTSLVKSGSASLIRTENGKRVALDGFYRISSGFAPPVAHVWFSHSLLEGQSSTYIIHGCPEIAKNLILTYVEQRNPILRPLSIDAILFEYSLYEWGQGLSAPRNHLVAYENTSISQFTPSQTAEAVEKLHALSQILHIIRGDVTDLQELLQYLVGVHKRLTALSAGRYDPVDIESVEDSFAYLISKTDTLKVWAVNYAERTGIRINLFFNLATQSDSRTNLEIARLTSKIAVSTQRDSSSMIT</sequence>
<protein>
    <submittedName>
        <fullName evidence="1">Uncharacterized protein</fullName>
    </submittedName>
</protein>
<keyword evidence="2" id="KW-1185">Reference proteome</keyword>
<dbReference type="STRING" id="686832.A0A0C2YCW1"/>
<dbReference type="Proteomes" id="UP000053424">
    <property type="component" value="Unassembled WGS sequence"/>
</dbReference>
<proteinExistence type="predicted"/>
<dbReference type="AlphaFoldDB" id="A0A0C2YCW1"/>
<evidence type="ECO:0000313" key="1">
    <source>
        <dbReference type="EMBL" id="KIM38867.1"/>
    </source>
</evidence>
<organism evidence="1 2">
    <name type="scientific">Hebeloma cylindrosporum</name>
    <dbReference type="NCBI Taxonomy" id="76867"/>
    <lineage>
        <taxon>Eukaryota</taxon>
        <taxon>Fungi</taxon>
        <taxon>Dikarya</taxon>
        <taxon>Basidiomycota</taxon>
        <taxon>Agaricomycotina</taxon>
        <taxon>Agaricomycetes</taxon>
        <taxon>Agaricomycetidae</taxon>
        <taxon>Agaricales</taxon>
        <taxon>Agaricineae</taxon>
        <taxon>Hymenogastraceae</taxon>
        <taxon>Hebeloma</taxon>
    </lineage>
</organism>